<dbReference type="PANTHER" id="PTHR13090">
    <property type="entry name" value="ARGININE-HYDROXYLASE NDUFAF5, MITOCHONDRIAL"/>
    <property type="match status" value="1"/>
</dbReference>
<reference evidence="4 5" key="1">
    <citation type="submission" date="2018-01" db="EMBL/GenBank/DDBJ databases">
        <title>Metagenomic assembled genomes from two thermal pools in the Uzon Caldera, Kamchatka, Russia.</title>
        <authorList>
            <person name="Wilkins L."/>
            <person name="Ettinger C."/>
        </authorList>
    </citation>
    <scope>NUCLEOTIDE SEQUENCE [LARGE SCALE GENOMIC DNA]</scope>
    <source>
        <strain evidence="4">ZAV-04</strain>
    </source>
</reference>
<feature type="domain" description="Methyltransferase type 11" evidence="3">
    <location>
        <begin position="42"/>
        <end position="136"/>
    </location>
</feature>
<evidence type="ECO:0000256" key="1">
    <source>
        <dbReference type="ARBA" id="ARBA00022603"/>
    </source>
</evidence>
<dbReference type="GO" id="GO:0032259">
    <property type="term" value="P:methylation"/>
    <property type="evidence" value="ECO:0007669"/>
    <property type="project" value="UniProtKB-KW"/>
</dbReference>
<accession>A0A2J6WMK5</accession>
<dbReference type="Proteomes" id="UP000242288">
    <property type="component" value="Unassembled WGS sequence"/>
</dbReference>
<evidence type="ECO:0000313" key="5">
    <source>
        <dbReference type="Proteomes" id="UP000242288"/>
    </source>
</evidence>
<evidence type="ECO:0000313" key="4">
    <source>
        <dbReference type="EMBL" id="PMP71489.1"/>
    </source>
</evidence>
<dbReference type="SUPFAM" id="SSF53335">
    <property type="entry name" value="S-adenosyl-L-methionine-dependent methyltransferases"/>
    <property type="match status" value="1"/>
</dbReference>
<dbReference type="InterPro" id="IPR013216">
    <property type="entry name" value="Methyltransf_11"/>
</dbReference>
<organism evidence="4 5">
    <name type="scientific">Thermodesulfovibrio aggregans</name>
    <dbReference type="NCBI Taxonomy" id="86166"/>
    <lineage>
        <taxon>Bacteria</taxon>
        <taxon>Pseudomonadati</taxon>
        <taxon>Nitrospirota</taxon>
        <taxon>Thermodesulfovibrionia</taxon>
        <taxon>Thermodesulfovibrionales</taxon>
        <taxon>Thermodesulfovibrionaceae</taxon>
        <taxon>Thermodesulfovibrio</taxon>
    </lineage>
</organism>
<dbReference type="PANTHER" id="PTHR13090:SF1">
    <property type="entry name" value="ARGININE-HYDROXYLASE NDUFAF5, MITOCHONDRIAL"/>
    <property type="match status" value="1"/>
</dbReference>
<dbReference type="CDD" id="cd02440">
    <property type="entry name" value="AdoMet_MTases"/>
    <property type="match status" value="1"/>
</dbReference>
<evidence type="ECO:0000256" key="2">
    <source>
        <dbReference type="ARBA" id="ARBA00022679"/>
    </source>
</evidence>
<dbReference type="InterPro" id="IPR029063">
    <property type="entry name" value="SAM-dependent_MTases_sf"/>
</dbReference>
<dbReference type="AlphaFoldDB" id="A0A2J6WMK5"/>
<dbReference type="InterPro" id="IPR050602">
    <property type="entry name" value="Malonyl-ACP_OMT"/>
</dbReference>
<dbReference type="GO" id="GO:0008757">
    <property type="term" value="F:S-adenosylmethionine-dependent methyltransferase activity"/>
    <property type="evidence" value="ECO:0007669"/>
    <property type="project" value="InterPro"/>
</dbReference>
<dbReference type="EMBL" id="PNIO01000027">
    <property type="protein sequence ID" value="PMP71489.1"/>
    <property type="molecule type" value="Genomic_DNA"/>
</dbReference>
<keyword evidence="1" id="KW-0489">Methyltransferase</keyword>
<proteinExistence type="predicted"/>
<keyword evidence="2" id="KW-0808">Transferase</keyword>
<sequence length="249" mass="28972">MKPVKFYFNKAIDTYEKIGILQKKIAFELLRKIEKKNYDCIVEIGSGKGFLSIPLSESISFKNYIHIDISFEFLKKLRTNLKGNHFFVNASGEEIPLRKNIADLMVSSSALHWIKDPEQNLIKILEILKKGGRFYFSIFTSNTLKELKEISEITGFGSVFPLKKVEFYIELIKKTGFSFNYEVKNYREIYNSPRDLLIFHKLTGTNYTEGKKFSGKNAFKNFCDTYKRFFSNHSGVYATYEVLFIKGIV</sequence>
<evidence type="ECO:0000259" key="3">
    <source>
        <dbReference type="Pfam" id="PF08241"/>
    </source>
</evidence>
<gene>
    <name evidence="4" type="ORF">C0186_03585</name>
</gene>
<comment type="caution">
    <text evidence="4">The sequence shown here is derived from an EMBL/GenBank/DDBJ whole genome shotgun (WGS) entry which is preliminary data.</text>
</comment>
<protein>
    <recommendedName>
        <fullName evidence="3">Methyltransferase type 11 domain-containing protein</fullName>
    </recommendedName>
</protein>
<dbReference type="Gene3D" id="3.40.50.150">
    <property type="entry name" value="Vaccinia Virus protein VP39"/>
    <property type="match status" value="1"/>
</dbReference>
<name>A0A2J6WMK5_9BACT</name>
<dbReference type="Pfam" id="PF08241">
    <property type="entry name" value="Methyltransf_11"/>
    <property type="match status" value="1"/>
</dbReference>